<evidence type="ECO:0000256" key="1">
    <source>
        <dbReference type="ARBA" id="ARBA00004651"/>
    </source>
</evidence>
<evidence type="ECO:0000313" key="8">
    <source>
        <dbReference type="Proteomes" id="UP000787625"/>
    </source>
</evidence>
<evidence type="ECO:0000256" key="6">
    <source>
        <dbReference type="SAM" id="Phobius"/>
    </source>
</evidence>
<evidence type="ECO:0000256" key="4">
    <source>
        <dbReference type="ARBA" id="ARBA00022989"/>
    </source>
</evidence>
<evidence type="ECO:0000256" key="3">
    <source>
        <dbReference type="ARBA" id="ARBA00022692"/>
    </source>
</evidence>
<name>A0A9D2ZUI0_9BACT</name>
<organism evidence="7 8">
    <name type="scientific">Candidatus Avibacteroides avistercoris</name>
    <dbReference type="NCBI Taxonomy" id="2840690"/>
    <lineage>
        <taxon>Bacteria</taxon>
        <taxon>Pseudomonadati</taxon>
        <taxon>Bacteroidota</taxon>
        <taxon>Bacteroidia</taxon>
        <taxon>Bacteroidales</taxon>
        <taxon>Bacteroidaceae</taxon>
        <taxon>Bacteroidaceae incertae sedis</taxon>
        <taxon>Candidatus Avibacteroides</taxon>
    </lineage>
</organism>
<dbReference type="AlphaFoldDB" id="A0A9D2ZUI0"/>
<gene>
    <name evidence="7" type="ORF">IAA93_07145</name>
</gene>
<dbReference type="Proteomes" id="UP000787625">
    <property type="component" value="Unassembled WGS sequence"/>
</dbReference>
<feature type="transmembrane region" description="Helical" evidence="6">
    <location>
        <begin position="156"/>
        <end position="179"/>
    </location>
</feature>
<reference evidence="7" key="2">
    <citation type="submission" date="2021-04" db="EMBL/GenBank/DDBJ databases">
        <authorList>
            <person name="Gilroy R."/>
        </authorList>
    </citation>
    <scope>NUCLEOTIDE SEQUENCE</scope>
    <source>
        <strain evidence="7">MalCec1-1739</strain>
    </source>
</reference>
<dbReference type="PANTHER" id="PTHR30213:SF0">
    <property type="entry name" value="UPF0761 MEMBRANE PROTEIN YIHY"/>
    <property type="match status" value="1"/>
</dbReference>
<proteinExistence type="predicted"/>
<feature type="transmembrane region" description="Helical" evidence="6">
    <location>
        <begin position="115"/>
        <end position="135"/>
    </location>
</feature>
<dbReference type="NCBIfam" id="TIGR00765">
    <property type="entry name" value="yihY_not_rbn"/>
    <property type="match status" value="1"/>
</dbReference>
<dbReference type="InterPro" id="IPR017039">
    <property type="entry name" value="Virul_fac_BrkB"/>
</dbReference>
<protein>
    <submittedName>
        <fullName evidence="7">YihY/virulence factor BrkB family protein</fullName>
    </submittedName>
</protein>
<dbReference type="Pfam" id="PF03631">
    <property type="entry name" value="Virul_fac_BrkB"/>
    <property type="match status" value="1"/>
</dbReference>
<comment type="caution">
    <text evidence="7">The sequence shown here is derived from an EMBL/GenBank/DDBJ whole genome shotgun (WGS) entry which is preliminary data.</text>
</comment>
<keyword evidence="4 6" id="KW-1133">Transmembrane helix</keyword>
<keyword evidence="3 6" id="KW-0812">Transmembrane</keyword>
<dbReference type="PANTHER" id="PTHR30213">
    <property type="entry name" value="INNER MEMBRANE PROTEIN YHJD"/>
    <property type="match status" value="1"/>
</dbReference>
<feature type="transmembrane region" description="Helical" evidence="6">
    <location>
        <begin position="52"/>
        <end position="75"/>
    </location>
</feature>
<evidence type="ECO:0000313" key="7">
    <source>
        <dbReference type="EMBL" id="HJD53480.1"/>
    </source>
</evidence>
<keyword evidence="2" id="KW-1003">Cell membrane</keyword>
<reference evidence="7" key="1">
    <citation type="journal article" date="2021" name="PeerJ">
        <title>Extensive microbial diversity within the chicken gut microbiome revealed by metagenomics and culture.</title>
        <authorList>
            <person name="Gilroy R."/>
            <person name="Ravi A."/>
            <person name="Getino M."/>
            <person name="Pursley I."/>
            <person name="Horton D.L."/>
            <person name="Alikhan N.F."/>
            <person name="Baker D."/>
            <person name="Gharbi K."/>
            <person name="Hall N."/>
            <person name="Watson M."/>
            <person name="Adriaenssens E.M."/>
            <person name="Foster-Nyarko E."/>
            <person name="Jarju S."/>
            <person name="Secka A."/>
            <person name="Antonio M."/>
            <person name="Oren A."/>
            <person name="Chaudhuri R.R."/>
            <person name="La Ragione R."/>
            <person name="Hildebrand F."/>
            <person name="Pallen M.J."/>
        </authorList>
    </citation>
    <scope>NUCLEOTIDE SEQUENCE</scope>
    <source>
        <strain evidence="7">MalCec1-1739</strain>
    </source>
</reference>
<sequence length="439" mass="49276">MKLVKRIWHFLTADIFTITEKEVSRGKYTLIAILKTIVLSIRRFSEDRIMNMASALTYSSFLSIVPALAMVFAIARGFGVDTILVEHLTSYFDGQPEIIDLMTGFVNSYIENARSGLFVGIGLVLLLWTVINLVLNIDYSFNKIWETKGGRVNRKIFDYMSLFLIVPIFLIVSSGFSVYMATVVSDMHDYLLLGGLLKFAIKLAPYLIAWGVFTGLYMYVPNTKVRFANALISGVICGTAFQLLQTIYIHSQIFVSGYNAVYGSFAAIPLLLIWLQLSWTICLLGVEITYLGQNVQNFDFEMNTKSDSRFETDFLCILFMTLIVRNYTDMHSRPYRSVDLSKLTKTHIRLSQQVLNKLIDMGLVCQTALPDGKGGVDMGYMPAKDISGLSIGTVIDKLDNGAGFAGAVMPKGRPWAAFDKARDDYYRACNDILLKDIDV</sequence>
<evidence type="ECO:0000256" key="2">
    <source>
        <dbReference type="ARBA" id="ARBA00022475"/>
    </source>
</evidence>
<dbReference type="EMBL" id="DWUP01000165">
    <property type="protein sequence ID" value="HJD53480.1"/>
    <property type="molecule type" value="Genomic_DNA"/>
</dbReference>
<dbReference type="GO" id="GO:0005886">
    <property type="term" value="C:plasma membrane"/>
    <property type="evidence" value="ECO:0007669"/>
    <property type="project" value="UniProtKB-SubCell"/>
</dbReference>
<evidence type="ECO:0000256" key="5">
    <source>
        <dbReference type="ARBA" id="ARBA00023136"/>
    </source>
</evidence>
<comment type="subcellular location">
    <subcellularLocation>
        <location evidence="1">Cell membrane</location>
        <topology evidence="1">Multi-pass membrane protein</topology>
    </subcellularLocation>
</comment>
<feature type="transmembrane region" description="Helical" evidence="6">
    <location>
        <begin position="261"/>
        <end position="286"/>
    </location>
</feature>
<feature type="transmembrane region" description="Helical" evidence="6">
    <location>
        <begin position="227"/>
        <end position="249"/>
    </location>
</feature>
<feature type="transmembrane region" description="Helical" evidence="6">
    <location>
        <begin position="199"/>
        <end position="220"/>
    </location>
</feature>
<accession>A0A9D2ZUI0</accession>
<keyword evidence="5 6" id="KW-0472">Membrane</keyword>